<gene>
    <name evidence="1" type="ORF">MLD38_022699</name>
</gene>
<organism evidence="1 2">
    <name type="scientific">Melastoma candidum</name>
    <dbReference type="NCBI Taxonomy" id="119954"/>
    <lineage>
        <taxon>Eukaryota</taxon>
        <taxon>Viridiplantae</taxon>
        <taxon>Streptophyta</taxon>
        <taxon>Embryophyta</taxon>
        <taxon>Tracheophyta</taxon>
        <taxon>Spermatophyta</taxon>
        <taxon>Magnoliopsida</taxon>
        <taxon>eudicotyledons</taxon>
        <taxon>Gunneridae</taxon>
        <taxon>Pentapetalae</taxon>
        <taxon>rosids</taxon>
        <taxon>malvids</taxon>
        <taxon>Myrtales</taxon>
        <taxon>Melastomataceae</taxon>
        <taxon>Melastomatoideae</taxon>
        <taxon>Melastomateae</taxon>
        <taxon>Melastoma</taxon>
    </lineage>
</organism>
<reference evidence="2" key="1">
    <citation type="journal article" date="2023" name="Front. Plant Sci.">
        <title>Chromosomal-level genome assembly of Melastoma candidum provides insights into trichome evolution.</title>
        <authorList>
            <person name="Zhong Y."/>
            <person name="Wu W."/>
            <person name="Sun C."/>
            <person name="Zou P."/>
            <person name="Liu Y."/>
            <person name="Dai S."/>
            <person name="Zhou R."/>
        </authorList>
    </citation>
    <scope>NUCLEOTIDE SEQUENCE [LARGE SCALE GENOMIC DNA]</scope>
</reference>
<evidence type="ECO:0000313" key="1">
    <source>
        <dbReference type="EMBL" id="KAI4366894.1"/>
    </source>
</evidence>
<proteinExistence type="predicted"/>
<accession>A0ACB9QLC2</accession>
<keyword evidence="2" id="KW-1185">Reference proteome</keyword>
<evidence type="ECO:0000313" key="2">
    <source>
        <dbReference type="Proteomes" id="UP001057402"/>
    </source>
</evidence>
<sequence>MAALLMKILIVLVGFQVSSVGVRALDLQKMISRTCNGDKYQSWDYCYDLPREIVNDLVDQTPDATLYELYITKTYYDCGLMYGHGYCYEGLSPQDCQQCMQSAKNQLWEGCNYWALGAQIQLFGCRIRYENYTFHNDG</sequence>
<comment type="caution">
    <text evidence="1">The sequence shown here is derived from an EMBL/GenBank/DDBJ whole genome shotgun (WGS) entry which is preliminary data.</text>
</comment>
<dbReference type="Proteomes" id="UP001057402">
    <property type="component" value="Chromosome 6"/>
</dbReference>
<protein>
    <submittedName>
        <fullName evidence="1">Uncharacterized protein</fullName>
    </submittedName>
</protein>
<name>A0ACB9QLC2_9MYRT</name>
<dbReference type="EMBL" id="CM042885">
    <property type="protein sequence ID" value="KAI4366894.1"/>
    <property type="molecule type" value="Genomic_DNA"/>
</dbReference>